<feature type="region of interest" description="Disordered" evidence="8">
    <location>
        <begin position="429"/>
        <end position="453"/>
    </location>
</feature>
<dbReference type="PROSITE" id="PS50235">
    <property type="entry name" value="USP_3"/>
    <property type="match status" value="1"/>
</dbReference>
<feature type="compositionally biased region" description="Basic and acidic residues" evidence="8">
    <location>
        <begin position="121"/>
        <end position="138"/>
    </location>
</feature>
<feature type="region of interest" description="Disordered" evidence="8">
    <location>
        <begin position="120"/>
        <end position="139"/>
    </location>
</feature>
<feature type="compositionally biased region" description="Basic and acidic residues" evidence="8">
    <location>
        <begin position="813"/>
        <end position="827"/>
    </location>
</feature>
<keyword evidence="11" id="KW-1185">Reference proteome</keyword>
<dbReference type="GO" id="GO:0004843">
    <property type="term" value="F:cysteine-type deubiquitinase activity"/>
    <property type="evidence" value="ECO:0007669"/>
    <property type="project" value="UniProtKB-EC"/>
</dbReference>
<feature type="compositionally biased region" description="Basic residues" evidence="8">
    <location>
        <begin position="857"/>
        <end position="866"/>
    </location>
</feature>
<evidence type="ECO:0000256" key="1">
    <source>
        <dbReference type="ARBA" id="ARBA00000707"/>
    </source>
</evidence>
<feature type="compositionally biased region" description="Polar residues" evidence="8">
    <location>
        <begin position="782"/>
        <end position="795"/>
    </location>
</feature>
<feature type="compositionally biased region" description="Basic and acidic residues" evidence="8">
    <location>
        <begin position="844"/>
        <end position="856"/>
    </location>
</feature>
<feature type="compositionally biased region" description="Polar residues" evidence="8">
    <location>
        <begin position="604"/>
        <end position="617"/>
    </location>
</feature>
<dbReference type="InterPro" id="IPR038765">
    <property type="entry name" value="Papain-like_cys_pep_sf"/>
</dbReference>
<feature type="compositionally biased region" description="Basic residues" evidence="8">
    <location>
        <begin position="880"/>
        <end position="889"/>
    </location>
</feature>
<protein>
    <recommendedName>
        <fullName evidence="3">ubiquitinyl hydrolase 1</fullName>
        <ecNumber evidence="3">3.4.19.12</ecNumber>
    </recommendedName>
</protein>
<dbReference type="EMBL" id="KZ613464">
    <property type="protein sequence ID" value="PMD28431.1"/>
    <property type="molecule type" value="Genomic_DNA"/>
</dbReference>
<dbReference type="OrthoDB" id="6287070at2759"/>
<name>A0A2J6QQ91_9HELO</name>
<feature type="compositionally biased region" description="Polar residues" evidence="8">
    <location>
        <begin position="434"/>
        <end position="444"/>
    </location>
</feature>
<feature type="domain" description="USP" evidence="9">
    <location>
        <begin position="196"/>
        <end position="657"/>
    </location>
</feature>
<keyword evidence="7" id="KW-0788">Thiol protease</keyword>
<feature type="region of interest" description="Disordered" evidence="8">
    <location>
        <begin position="1"/>
        <end position="61"/>
    </location>
</feature>
<feature type="region of interest" description="Disordered" evidence="8">
    <location>
        <begin position="390"/>
        <end position="416"/>
    </location>
</feature>
<feature type="compositionally biased region" description="Polar residues" evidence="8">
    <location>
        <begin position="1"/>
        <end position="20"/>
    </location>
</feature>
<evidence type="ECO:0000256" key="6">
    <source>
        <dbReference type="ARBA" id="ARBA00022801"/>
    </source>
</evidence>
<keyword evidence="4" id="KW-0645">Protease</keyword>
<evidence type="ECO:0000313" key="11">
    <source>
        <dbReference type="Proteomes" id="UP000235672"/>
    </source>
</evidence>
<dbReference type="InterPro" id="IPR001394">
    <property type="entry name" value="Peptidase_C19_UCH"/>
</dbReference>
<dbReference type="GO" id="GO:0006508">
    <property type="term" value="P:proteolysis"/>
    <property type="evidence" value="ECO:0007669"/>
    <property type="project" value="UniProtKB-KW"/>
</dbReference>
<evidence type="ECO:0000256" key="3">
    <source>
        <dbReference type="ARBA" id="ARBA00012759"/>
    </source>
</evidence>
<feature type="compositionally biased region" description="Basic and acidic residues" evidence="8">
    <location>
        <begin position="890"/>
        <end position="902"/>
    </location>
</feature>
<dbReference type="GO" id="GO:0016579">
    <property type="term" value="P:protein deubiquitination"/>
    <property type="evidence" value="ECO:0007669"/>
    <property type="project" value="InterPro"/>
</dbReference>
<dbReference type="GO" id="GO:0005829">
    <property type="term" value="C:cytosol"/>
    <property type="evidence" value="ECO:0007669"/>
    <property type="project" value="TreeGrafter"/>
</dbReference>
<keyword evidence="6" id="KW-0378">Hydrolase</keyword>
<feature type="region of interest" description="Disordered" evidence="8">
    <location>
        <begin position="715"/>
        <end position="801"/>
    </location>
</feature>
<evidence type="ECO:0000256" key="5">
    <source>
        <dbReference type="ARBA" id="ARBA00022786"/>
    </source>
</evidence>
<dbReference type="AlphaFoldDB" id="A0A2J6QQ91"/>
<dbReference type="InterPro" id="IPR050164">
    <property type="entry name" value="Peptidase_C19"/>
</dbReference>
<gene>
    <name evidence="10" type="ORF">NA56DRAFT_14435</name>
</gene>
<dbReference type="STRING" id="1745343.A0A2J6QQ91"/>
<keyword evidence="5" id="KW-0833">Ubl conjugation pathway</keyword>
<evidence type="ECO:0000256" key="8">
    <source>
        <dbReference type="SAM" id="MobiDB-lite"/>
    </source>
</evidence>
<evidence type="ECO:0000313" key="10">
    <source>
        <dbReference type="EMBL" id="PMD28431.1"/>
    </source>
</evidence>
<organism evidence="10 11">
    <name type="scientific">Hyaloscypha hepaticicola</name>
    <dbReference type="NCBI Taxonomy" id="2082293"/>
    <lineage>
        <taxon>Eukaryota</taxon>
        <taxon>Fungi</taxon>
        <taxon>Dikarya</taxon>
        <taxon>Ascomycota</taxon>
        <taxon>Pezizomycotina</taxon>
        <taxon>Leotiomycetes</taxon>
        <taxon>Helotiales</taxon>
        <taxon>Hyaloscyphaceae</taxon>
        <taxon>Hyaloscypha</taxon>
    </lineage>
</organism>
<comment type="similarity">
    <text evidence="2">Belongs to the peptidase C19 family.</text>
</comment>
<feature type="compositionally biased region" description="Low complexity" evidence="8">
    <location>
        <begin position="390"/>
        <end position="410"/>
    </location>
</feature>
<reference evidence="10 11" key="1">
    <citation type="submission" date="2016-05" db="EMBL/GenBank/DDBJ databases">
        <title>A degradative enzymes factory behind the ericoid mycorrhizal symbiosis.</title>
        <authorList>
            <consortium name="DOE Joint Genome Institute"/>
            <person name="Martino E."/>
            <person name="Morin E."/>
            <person name="Grelet G."/>
            <person name="Kuo A."/>
            <person name="Kohler A."/>
            <person name="Daghino S."/>
            <person name="Barry K."/>
            <person name="Choi C."/>
            <person name="Cichocki N."/>
            <person name="Clum A."/>
            <person name="Copeland A."/>
            <person name="Hainaut M."/>
            <person name="Haridas S."/>
            <person name="Labutti K."/>
            <person name="Lindquist E."/>
            <person name="Lipzen A."/>
            <person name="Khouja H.-R."/>
            <person name="Murat C."/>
            <person name="Ohm R."/>
            <person name="Olson A."/>
            <person name="Spatafora J."/>
            <person name="Veneault-Fourrey C."/>
            <person name="Henrissat B."/>
            <person name="Grigoriev I."/>
            <person name="Martin F."/>
            <person name="Perotto S."/>
        </authorList>
    </citation>
    <scope>NUCLEOTIDE SEQUENCE [LARGE SCALE GENOMIC DNA]</scope>
    <source>
        <strain evidence="10 11">UAMH 7357</strain>
    </source>
</reference>
<feature type="compositionally biased region" description="Polar residues" evidence="8">
    <location>
        <begin position="756"/>
        <end position="769"/>
    </location>
</feature>
<feature type="region of interest" description="Disordered" evidence="8">
    <location>
        <begin position="601"/>
        <end position="620"/>
    </location>
</feature>
<evidence type="ECO:0000256" key="7">
    <source>
        <dbReference type="ARBA" id="ARBA00022807"/>
    </source>
</evidence>
<sequence length="902" mass="100387">MPNQTANAQEGSAPTSQSSIGEIFSKRAANMNRLLSRREKDGGAHRRTKSRDKSAEKKLPFSSPSVTSLCAAFPDQNGKSSPLIQLTKRLIHATTANSRPGFFLQTRRLSGDGIAALFRNDAQKQSEKDRESSKEQLVRQRLPHHGYSGIEDEQINYALSSNFADGDVDKAVELLVLLHEAVEGIIKPYDLSVLMLGAINRGNVTCYLDALLFAMFARMDNFEPILCTNFEDEDEPKRRLSTLIRLWVNMLRTGKLIPTDITQHLQEALAACGWQEAAKLEQQDSSEAYSFITEALKLPLLTLRMDLYHTGTEDDPDDHKYIHERLLEVAVPDPPADGGSVSLEDCLESYFNNQVDVRRYMNVLERTNTMSSIRSEDLPLPEKELELGELSQPQTATPTSPLSPASPLSPGGRHRSQSIIRNIVVEGIERDATSDPTDTQSRHSNSVRKGKTTRREVSMKAWQFFNLIRPLPIYSHLEPHLLTPPPDCPVLIANVAWVIGKNLHPADGRIPDNLRLCPSVTISLKRYGMSADGKPIRKNTLVDIPLDIRLPHFIEDDRMPEEGPMIRRFKLSLQSGLCHRGESLNAGHYIAFVREATPVPDGDYQSSRRQSDNTNPPRYSEEKWLRFDDLATPRVQEVDIKELLKKEMPYLLFYRVEPIYEMSSASIATSNPPSYAHSTIEIQSHHAEGTDSTVDQTSYFDGAQDASMPAIRLSTEVERPPTTRQSITLPEDRRGSLAFTEPGLTSAGSSIHGPSVTATSAPATPSEETAAQRMSRAASKVLKSTTKSRPTSQSGEGRMSGAFSRLNLMRSKDSLNKSSDSSKDRLPATDGVAEPRTSITIDEGTLRPHEGGIDRSKSKKEKKKRDKSQGPSESMEHSEHHHHMHKGKGRGKDVPDRECGLM</sequence>
<accession>A0A2J6QQ91</accession>
<dbReference type="Proteomes" id="UP000235672">
    <property type="component" value="Unassembled WGS sequence"/>
</dbReference>
<proteinExistence type="inferred from homology"/>
<dbReference type="Pfam" id="PF00443">
    <property type="entry name" value="UCH"/>
    <property type="match status" value="1"/>
</dbReference>
<dbReference type="EC" id="3.4.19.12" evidence="3"/>
<evidence type="ECO:0000259" key="9">
    <source>
        <dbReference type="PROSITE" id="PS50235"/>
    </source>
</evidence>
<comment type="catalytic activity">
    <reaction evidence="1">
        <text>Thiol-dependent hydrolysis of ester, thioester, amide, peptide and isopeptide bonds formed by the C-terminal Gly of ubiquitin (a 76-residue protein attached to proteins as an intracellular targeting signal).</text>
        <dbReference type="EC" id="3.4.19.12"/>
    </reaction>
</comment>
<dbReference type="Gene3D" id="3.90.70.10">
    <property type="entry name" value="Cysteine proteinases"/>
    <property type="match status" value="2"/>
</dbReference>
<dbReference type="GO" id="GO:0005634">
    <property type="term" value="C:nucleus"/>
    <property type="evidence" value="ECO:0007669"/>
    <property type="project" value="UniProtKB-SubCell"/>
</dbReference>
<dbReference type="PANTHER" id="PTHR24006">
    <property type="entry name" value="UBIQUITIN CARBOXYL-TERMINAL HYDROLASE"/>
    <property type="match status" value="1"/>
</dbReference>
<feature type="region of interest" description="Disordered" evidence="8">
    <location>
        <begin position="813"/>
        <end position="902"/>
    </location>
</feature>
<evidence type="ECO:0000256" key="4">
    <source>
        <dbReference type="ARBA" id="ARBA00022670"/>
    </source>
</evidence>
<dbReference type="PANTHER" id="PTHR24006:SF722">
    <property type="entry name" value="UBIQUITIN CARBOXYL-TERMINAL HYDROLASE 48"/>
    <property type="match status" value="1"/>
</dbReference>
<dbReference type="InterPro" id="IPR028889">
    <property type="entry name" value="USP"/>
</dbReference>
<dbReference type="SUPFAM" id="SSF54001">
    <property type="entry name" value="Cysteine proteinases"/>
    <property type="match status" value="1"/>
</dbReference>
<evidence type="ECO:0000256" key="2">
    <source>
        <dbReference type="ARBA" id="ARBA00009085"/>
    </source>
</evidence>